<dbReference type="EMBL" id="JAUJYO010000002">
    <property type="protein sequence ID" value="KAK1323388.1"/>
    <property type="molecule type" value="Genomic_DNA"/>
</dbReference>
<dbReference type="AlphaFoldDB" id="A0AAV9FET3"/>
<evidence type="ECO:0000256" key="3">
    <source>
        <dbReference type="RuleBase" id="RU000489"/>
    </source>
</evidence>
<dbReference type="GO" id="GO:0004553">
    <property type="term" value="F:hydrolase activity, hydrolyzing O-glycosyl compounds"/>
    <property type="evidence" value="ECO:0007669"/>
    <property type="project" value="InterPro"/>
</dbReference>
<evidence type="ECO:0000313" key="6">
    <source>
        <dbReference type="EMBL" id="KAK1323388.1"/>
    </source>
</evidence>
<gene>
    <name evidence="6" type="ORF">QJS10_CPA02g01251</name>
</gene>
<protein>
    <recommendedName>
        <fullName evidence="5">GH18 domain-containing protein</fullName>
    </recommendedName>
</protein>
<sequence length="74" mass="8533">MSGMEDTQSRFIRSTIEVARENDVDGLDLDWETPKDAEEMVNLDNVSVDINNKKIRRLLNQRPDSPAQITRCQL</sequence>
<dbReference type="Proteomes" id="UP001180020">
    <property type="component" value="Unassembled WGS sequence"/>
</dbReference>
<proteinExistence type="inferred from homology"/>
<keyword evidence="7" id="KW-1185">Reference proteome</keyword>
<evidence type="ECO:0000256" key="1">
    <source>
        <dbReference type="ARBA" id="ARBA00022801"/>
    </source>
</evidence>
<comment type="similarity">
    <text evidence="4">Belongs to the glycosyl hydrolase 18 family.</text>
</comment>
<evidence type="ECO:0000259" key="5">
    <source>
        <dbReference type="PROSITE" id="PS51910"/>
    </source>
</evidence>
<keyword evidence="2 3" id="KW-0326">Glycosidase</keyword>
<reference evidence="6" key="1">
    <citation type="journal article" date="2023" name="Nat. Commun.">
        <title>Diploid and tetraploid genomes of Acorus and the evolution of monocots.</title>
        <authorList>
            <person name="Ma L."/>
            <person name="Liu K.W."/>
            <person name="Li Z."/>
            <person name="Hsiao Y.Y."/>
            <person name="Qi Y."/>
            <person name="Fu T."/>
            <person name="Tang G.D."/>
            <person name="Zhang D."/>
            <person name="Sun W.H."/>
            <person name="Liu D.K."/>
            <person name="Li Y."/>
            <person name="Chen G.Z."/>
            <person name="Liu X.D."/>
            <person name="Liao X.Y."/>
            <person name="Jiang Y.T."/>
            <person name="Yu X."/>
            <person name="Hao Y."/>
            <person name="Huang J."/>
            <person name="Zhao X.W."/>
            <person name="Ke S."/>
            <person name="Chen Y.Y."/>
            <person name="Wu W.L."/>
            <person name="Hsu J.L."/>
            <person name="Lin Y.F."/>
            <person name="Huang M.D."/>
            <person name="Li C.Y."/>
            <person name="Huang L."/>
            <person name="Wang Z.W."/>
            <person name="Zhao X."/>
            <person name="Zhong W.Y."/>
            <person name="Peng D.H."/>
            <person name="Ahmad S."/>
            <person name="Lan S."/>
            <person name="Zhang J.S."/>
            <person name="Tsai W.C."/>
            <person name="Van de Peer Y."/>
            <person name="Liu Z.J."/>
        </authorList>
    </citation>
    <scope>NUCLEOTIDE SEQUENCE</scope>
    <source>
        <strain evidence="6">CP</strain>
    </source>
</reference>
<dbReference type="PROSITE" id="PS01095">
    <property type="entry name" value="GH18_1"/>
    <property type="match status" value="1"/>
</dbReference>
<dbReference type="InterPro" id="IPR001579">
    <property type="entry name" value="Glyco_hydro_18_chit_AS"/>
</dbReference>
<dbReference type="Pfam" id="PF00704">
    <property type="entry name" value="Glyco_hydro_18"/>
    <property type="match status" value="1"/>
</dbReference>
<keyword evidence="1 3" id="KW-0378">Hydrolase</keyword>
<feature type="domain" description="GH18" evidence="5">
    <location>
        <begin position="1"/>
        <end position="74"/>
    </location>
</feature>
<evidence type="ECO:0000256" key="2">
    <source>
        <dbReference type="ARBA" id="ARBA00023295"/>
    </source>
</evidence>
<dbReference type="Gene3D" id="3.20.20.80">
    <property type="entry name" value="Glycosidases"/>
    <property type="match status" value="1"/>
</dbReference>
<accession>A0AAV9FET3</accession>
<evidence type="ECO:0000313" key="7">
    <source>
        <dbReference type="Proteomes" id="UP001180020"/>
    </source>
</evidence>
<dbReference type="GO" id="GO:0005975">
    <property type="term" value="P:carbohydrate metabolic process"/>
    <property type="evidence" value="ECO:0007669"/>
    <property type="project" value="InterPro"/>
</dbReference>
<evidence type="ECO:0000256" key="4">
    <source>
        <dbReference type="RuleBase" id="RU004453"/>
    </source>
</evidence>
<dbReference type="SUPFAM" id="SSF51445">
    <property type="entry name" value="(Trans)glycosidases"/>
    <property type="match status" value="1"/>
</dbReference>
<organism evidence="6 7">
    <name type="scientific">Acorus calamus</name>
    <name type="common">Sweet flag</name>
    <dbReference type="NCBI Taxonomy" id="4465"/>
    <lineage>
        <taxon>Eukaryota</taxon>
        <taxon>Viridiplantae</taxon>
        <taxon>Streptophyta</taxon>
        <taxon>Embryophyta</taxon>
        <taxon>Tracheophyta</taxon>
        <taxon>Spermatophyta</taxon>
        <taxon>Magnoliopsida</taxon>
        <taxon>Liliopsida</taxon>
        <taxon>Acoraceae</taxon>
        <taxon>Acorus</taxon>
    </lineage>
</organism>
<dbReference type="InterPro" id="IPR017853">
    <property type="entry name" value="GH"/>
</dbReference>
<comment type="caution">
    <text evidence="6">The sequence shown here is derived from an EMBL/GenBank/DDBJ whole genome shotgun (WGS) entry which is preliminary data.</text>
</comment>
<name>A0AAV9FET3_ACOCL</name>
<reference evidence="6" key="2">
    <citation type="submission" date="2023-06" db="EMBL/GenBank/DDBJ databases">
        <authorList>
            <person name="Ma L."/>
            <person name="Liu K.-W."/>
            <person name="Li Z."/>
            <person name="Hsiao Y.-Y."/>
            <person name="Qi Y."/>
            <person name="Fu T."/>
            <person name="Tang G."/>
            <person name="Zhang D."/>
            <person name="Sun W.-H."/>
            <person name="Liu D.-K."/>
            <person name="Li Y."/>
            <person name="Chen G.-Z."/>
            <person name="Liu X.-D."/>
            <person name="Liao X.-Y."/>
            <person name="Jiang Y.-T."/>
            <person name="Yu X."/>
            <person name="Hao Y."/>
            <person name="Huang J."/>
            <person name="Zhao X.-W."/>
            <person name="Ke S."/>
            <person name="Chen Y.-Y."/>
            <person name="Wu W.-L."/>
            <person name="Hsu J.-L."/>
            <person name="Lin Y.-F."/>
            <person name="Huang M.-D."/>
            <person name="Li C.-Y."/>
            <person name="Huang L."/>
            <person name="Wang Z.-W."/>
            <person name="Zhao X."/>
            <person name="Zhong W.-Y."/>
            <person name="Peng D.-H."/>
            <person name="Ahmad S."/>
            <person name="Lan S."/>
            <person name="Zhang J.-S."/>
            <person name="Tsai W.-C."/>
            <person name="Van De Peer Y."/>
            <person name="Liu Z.-J."/>
        </authorList>
    </citation>
    <scope>NUCLEOTIDE SEQUENCE</scope>
    <source>
        <strain evidence="6">CP</strain>
        <tissue evidence="6">Leaves</tissue>
    </source>
</reference>
<dbReference type="PROSITE" id="PS51910">
    <property type="entry name" value="GH18_2"/>
    <property type="match status" value="1"/>
</dbReference>
<dbReference type="InterPro" id="IPR001223">
    <property type="entry name" value="Glyco_hydro18_cat"/>
</dbReference>